<dbReference type="InterPro" id="IPR002508">
    <property type="entry name" value="MurNAc-LAA_cat"/>
</dbReference>
<dbReference type="SUPFAM" id="SSF53187">
    <property type="entry name" value="Zn-dependent exopeptidases"/>
    <property type="match status" value="1"/>
</dbReference>
<keyword evidence="1" id="KW-0378">Hydrolase</keyword>
<dbReference type="Gene3D" id="3.40.630.40">
    <property type="entry name" value="Zn-dependent exopeptidases"/>
    <property type="match status" value="1"/>
</dbReference>
<organism evidence="3 4">
    <name type="scientific">Tissierella carlieri</name>
    <dbReference type="NCBI Taxonomy" id="689904"/>
    <lineage>
        <taxon>Bacteria</taxon>
        <taxon>Bacillati</taxon>
        <taxon>Bacillota</taxon>
        <taxon>Tissierellia</taxon>
        <taxon>Tissierellales</taxon>
        <taxon>Tissierellaceae</taxon>
        <taxon>Tissierella</taxon>
    </lineage>
</organism>
<dbReference type="RefSeq" id="WP_256312047.1">
    <property type="nucleotide sequence ID" value="NZ_JANGAC010000011.1"/>
</dbReference>
<evidence type="ECO:0000256" key="1">
    <source>
        <dbReference type="ARBA" id="ARBA00022801"/>
    </source>
</evidence>
<comment type="caution">
    <text evidence="3">The sequence shown here is derived from an EMBL/GenBank/DDBJ whole genome shotgun (WGS) entry which is preliminary data.</text>
</comment>
<dbReference type="SMART" id="SM00646">
    <property type="entry name" value="Ami_3"/>
    <property type="match status" value="1"/>
</dbReference>
<evidence type="ECO:0000313" key="3">
    <source>
        <dbReference type="EMBL" id="MCQ4924278.1"/>
    </source>
</evidence>
<dbReference type="EMBL" id="JANGAC010000011">
    <property type="protein sequence ID" value="MCQ4924278.1"/>
    <property type="molecule type" value="Genomic_DNA"/>
</dbReference>
<dbReference type="InterPro" id="IPR050695">
    <property type="entry name" value="N-acetylmuramoyl_amidase_3"/>
</dbReference>
<reference evidence="3 4" key="1">
    <citation type="submission" date="2022-06" db="EMBL/GenBank/DDBJ databases">
        <title>Isolation of gut microbiota from human fecal samples.</title>
        <authorList>
            <person name="Pamer E.G."/>
            <person name="Barat B."/>
            <person name="Waligurski E."/>
            <person name="Medina S."/>
            <person name="Paddock L."/>
            <person name="Mostad J."/>
        </authorList>
    </citation>
    <scope>NUCLEOTIDE SEQUENCE [LARGE SCALE GENOMIC DNA]</scope>
    <source>
        <strain evidence="3 4">DFI.7.95</strain>
    </source>
</reference>
<dbReference type="PANTHER" id="PTHR30404">
    <property type="entry name" value="N-ACETYLMURAMOYL-L-ALANINE AMIDASE"/>
    <property type="match status" value="1"/>
</dbReference>
<keyword evidence="4" id="KW-1185">Reference proteome</keyword>
<gene>
    <name evidence="3" type="ORF">NE686_14340</name>
</gene>
<evidence type="ECO:0000313" key="4">
    <source>
        <dbReference type="Proteomes" id="UP001524478"/>
    </source>
</evidence>
<protein>
    <submittedName>
        <fullName evidence="3">N-acetylmuramoyl-L-alanine amidase</fullName>
    </submittedName>
</protein>
<dbReference type="Pfam" id="PF01520">
    <property type="entry name" value="Amidase_3"/>
    <property type="match status" value="1"/>
</dbReference>
<dbReference type="PANTHER" id="PTHR30404:SF0">
    <property type="entry name" value="N-ACETYLMURAMOYL-L-ALANINE AMIDASE AMIC"/>
    <property type="match status" value="1"/>
</dbReference>
<name>A0ABT1SCS1_9FIRM</name>
<feature type="domain" description="MurNAc-LAA" evidence="2">
    <location>
        <begin position="99"/>
        <end position="217"/>
    </location>
</feature>
<evidence type="ECO:0000259" key="2">
    <source>
        <dbReference type="SMART" id="SM00646"/>
    </source>
</evidence>
<proteinExistence type="predicted"/>
<sequence>MIFRRIRAIFLIIVLILIFFNVFQRFSFLKGDFISSKKVIVIDPGHGGKDSGTISVNNHYEKDINLEIAKKLHEKLMSMDYKVILTRETDEFVDNNYRADMANEKKARIFVSIHGNAIENNNSINGIQVLYYPNRRSTINDSNNDVLAQIMLDELVKGTGATDKGIIGREDLIVLNQTKMPAIIVEYGFLSNENEEKLLLNDSYQDKVVASIVNGLEYYFSLNPEN</sequence>
<dbReference type="Proteomes" id="UP001524478">
    <property type="component" value="Unassembled WGS sequence"/>
</dbReference>
<dbReference type="CDD" id="cd02696">
    <property type="entry name" value="MurNAc-LAA"/>
    <property type="match status" value="1"/>
</dbReference>
<accession>A0ABT1SCS1</accession>